<gene>
    <name evidence="3" type="ORF">FB471_5076</name>
</gene>
<feature type="transmembrane region" description="Helical" evidence="2">
    <location>
        <begin position="108"/>
        <end position="129"/>
    </location>
</feature>
<dbReference type="Pfam" id="PF10067">
    <property type="entry name" value="DUF2306"/>
    <property type="match status" value="1"/>
</dbReference>
<evidence type="ECO:0000256" key="2">
    <source>
        <dbReference type="SAM" id="Phobius"/>
    </source>
</evidence>
<comment type="caution">
    <text evidence="3">The sequence shown here is derived from an EMBL/GenBank/DDBJ whole genome shotgun (WGS) entry which is preliminary data.</text>
</comment>
<proteinExistence type="predicted"/>
<dbReference type="InterPro" id="IPR036259">
    <property type="entry name" value="MFS_trans_sf"/>
</dbReference>
<dbReference type="Proteomes" id="UP000320876">
    <property type="component" value="Unassembled WGS sequence"/>
</dbReference>
<feature type="transmembrane region" description="Helical" evidence="2">
    <location>
        <begin position="166"/>
        <end position="190"/>
    </location>
</feature>
<keyword evidence="2" id="KW-1133">Transmembrane helix</keyword>
<feature type="transmembrane region" description="Helical" evidence="2">
    <location>
        <begin position="202"/>
        <end position="220"/>
    </location>
</feature>
<sequence>MTQNVDAVAATGGRATGPTNRPTRPVWWRRPWIIPLALVVLAFLVYQLSPFRELNEETAPLPPHDGFPLYFPLLLIHMFFGTVAMITVVLQLWPWLRANHPRVHRISGRFYVVSALIGGCTGLVIVPFAPVVGQVGVSMATITWMAVTTMAFIRARQRQFAKHRRLMLYSFAIVMNNVWGVILGRIGLSMTDVIDINYVQETVRWVGWVGNLMLVQWWIYRTEDRRKALRRRNSEAVS</sequence>
<accession>A0A542DQ70</accession>
<dbReference type="OrthoDB" id="4698148at2"/>
<feature type="transmembrane region" description="Helical" evidence="2">
    <location>
        <begin position="69"/>
        <end position="96"/>
    </location>
</feature>
<evidence type="ECO:0000313" key="3">
    <source>
        <dbReference type="EMBL" id="TQJ05248.1"/>
    </source>
</evidence>
<feature type="transmembrane region" description="Helical" evidence="2">
    <location>
        <begin position="135"/>
        <end position="154"/>
    </location>
</feature>
<feature type="region of interest" description="Disordered" evidence="1">
    <location>
        <begin position="1"/>
        <end position="20"/>
    </location>
</feature>
<dbReference type="InterPro" id="IPR018750">
    <property type="entry name" value="DUF2306_membrane"/>
</dbReference>
<protein>
    <submittedName>
        <fullName evidence="3">Putative membrane protein DUF2306</fullName>
    </submittedName>
</protein>
<dbReference type="AlphaFoldDB" id="A0A542DQ70"/>
<keyword evidence="4" id="KW-1185">Reference proteome</keyword>
<dbReference type="EMBL" id="VFML01000001">
    <property type="protein sequence ID" value="TQJ05248.1"/>
    <property type="molecule type" value="Genomic_DNA"/>
</dbReference>
<organism evidence="3 4">
    <name type="scientific">Amycolatopsis cihanbeyliensis</name>
    <dbReference type="NCBI Taxonomy" id="1128664"/>
    <lineage>
        <taxon>Bacteria</taxon>
        <taxon>Bacillati</taxon>
        <taxon>Actinomycetota</taxon>
        <taxon>Actinomycetes</taxon>
        <taxon>Pseudonocardiales</taxon>
        <taxon>Pseudonocardiaceae</taxon>
        <taxon>Amycolatopsis</taxon>
    </lineage>
</organism>
<keyword evidence="2" id="KW-0812">Transmembrane</keyword>
<evidence type="ECO:0000313" key="4">
    <source>
        <dbReference type="Proteomes" id="UP000320876"/>
    </source>
</evidence>
<feature type="transmembrane region" description="Helical" evidence="2">
    <location>
        <begin position="31"/>
        <end position="49"/>
    </location>
</feature>
<reference evidence="3 4" key="1">
    <citation type="submission" date="2019-06" db="EMBL/GenBank/DDBJ databases">
        <title>Sequencing the genomes of 1000 actinobacteria strains.</title>
        <authorList>
            <person name="Klenk H.-P."/>
        </authorList>
    </citation>
    <scope>NUCLEOTIDE SEQUENCE [LARGE SCALE GENOMIC DNA]</scope>
    <source>
        <strain evidence="3 4">DSM 45679</strain>
    </source>
</reference>
<dbReference type="SUPFAM" id="SSF103473">
    <property type="entry name" value="MFS general substrate transporter"/>
    <property type="match status" value="1"/>
</dbReference>
<keyword evidence="2" id="KW-0472">Membrane</keyword>
<name>A0A542DQ70_AMYCI</name>
<dbReference type="RefSeq" id="WP_142000805.1">
    <property type="nucleotide sequence ID" value="NZ_VFML01000001.1"/>
</dbReference>
<evidence type="ECO:0000256" key="1">
    <source>
        <dbReference type="SAM" id="MobiDB-lite"/>
    </source>
</evidence>